<dbReference type="InterPro" id="IPR048348">
    <property type="entry name" value="CCDC22_CC"/>
</dbReference>
<dbReference type="GO" id="GO:2000060">
    <property type="term" value="P:positive regulation of ubiquitin-dependent protein catabolic process"/>
    <property type="evidence" value="ECO:0007669"/>
    <property type="project" value="TreeGrafter"/>
</dbReference>
<comment type="caution">
    <text evidence="6">The sequence shown here is derived from an EMBL/GenBank/DDBJ whole genome shotgun (WGS) entry which is preliminary data.</text>
</comment>
<evidence type="ECO:0000256" key="1">
    <source>
        <dbReference type="ARBA" id="ARBA00006438"/>
    </source>
</evidence>
<dbReference type="PANTHER" id="PTHR15668">
    <property type="entry name" value="JM1 PROTEIN"/>
    <property type="match status" value="1"/>
</dbReference>
<feature type="coiled-coil region" evidence="3">
    <location>
        <begin position="517"/>
        <end position="556"/>
    </location>
</feature>
<dbReference type="Pfam" id="PF05667">
    <property type="entry name" value="CCDC22_CC"/>
    <property type="match status" value="1"/>
</dbReference>
<evidence type="ECO:0000313" key="7">
    <source>
        <dbReference type="Proteomes" id="UP000494165"/>
    </source>
</evidence>
<evidence type="ECO:0000259" key="4">
    <source>
        <dbReference type="Pfam" id="PF05667"/>
    </source>
</evidence>
<keyword evidence="3" id="KW-0175">Coiled coil</keyword>
<dbReference type="InterPro" id="IPR048349">
    <property type="entry name" value="CCDC22_N"/>
</dbReference>
<evidence type="ECO:0000313" key="6">
    <source>
        <dbReference type="EMBL" id="CAB3366695.1"/>
    </source>
</evidence>
<organism evidence="6 7">
    <name type="scientific">Cloeon dipterum</name>
    <dbReference type="NCBI Taxonomy" id="197152"/>
    <lineage>
        <taxon>Eukaryota</taxon>
        <taxon>Metazoa</taxon>
        <taxon>Ecdysozoa</taxon>
        <taxon>Arthropoda</taxon>
        <taxon>Hexapoda</taxon>
        <taxon>Insecta</taxon>
        <taxon>Pterygota</taxon>
        <taxon>Palaeoptera</taxon>
        <taxon>Ephemeroptera</taxon>
        <taxon>Pisciforma</taxon>
        <taxon>Baetidae</taxon>
        <taxon>Cloeon</taxon>
    </lineage>
</organism>
<gene>
    <name evidence="6" type="ORF">CLODIP_2_CD15922</name>
</gene>
<reference evidence="6 7" key="1">
    <citation type="submission" date="2020-04" db="EMBL/GenBank/DDBJ databases">
        <authorList>
            <person name="Alioto T."/>
            <person name="Alioto T."/>
            <person name="Gomez Garrido J."/>
        </authorList>
    </citation>
    <scope>NUCLEOTIDE SEQUENCE [LARGE SCALE GENOMIC DNA]</scope>
</reference>
<feature type="coiled-coil region" evidence="3">
    <location>
        <begin position="386"/>
        <end position="420"/>
    </location>
</feature>
<feature type="domain" description="CCDC22 coiled-coil" evidence="4">
    <location>
        <begin position="246"/>
        <end position="530"/>
    </location>
</feature>
<keyword evidence="7" id="KW-1185">Reference proteome</keyword>
<feature type="domain" description="CCDC22 N-terminal" evidence="5">
    <location>
        <begin position="1"/>
        <end position="107"/>
    </location>
</feature>
<feature type="coiled-coil region" evidence="3">
    <location>
        <begin position="253"/>
        <end position="346"/>
    </location>
</feature>
<evidence type="ECO:0000259" key="5">
    <source>
        <dbReference type="Pfam" id="PF21674"/>
    </source>
</evidence>
<proteinExistence type="inferred from homology"/>
<accession>A0A8S1CE82</accession>
<dbReference type="PANTHER" id="PTHR15668:SF4">
    <property type="entry name" value="COILED-COIL DOMAIN-CONTAINING PROTEIN 22"/>
    <property type="match status" value="1"/>
</dbReference>
<dbReference type="Proteomes" id="UP000494165">
    <property type="component" value="Unassembled WGS sequence"/>
</dbReference>
<dbReference type="EMBL" id="CADEPI010000026">
    <property type="protein sequence ID" value="CAB3366695.1"/>
    <property type="molecule type" value="Genomic_DNA"/>
</dbReference>
<dbReference type="GO" id="GO:0097602">
    <property type="term" value="F:cullin family protein binding"/>
    <property type="evidence" value="ECO:0007669"/>
    <property type="project" value="TreeGrafter"/>
</dbReference>
<protein>
    <recommendedName>
        <fullName evidence="2">Coiled-coil domain-containing protein 22 homolog</fullName>
    </recommendedName>
</protein>
<evidence type="ECO:0000256" key="2">
    <source>
        <dbReference type="ARBA" id="ARBA00017553"/>
    </source>
</evidence>
<dbReference type="InterPro" id="IPR008530">
    <property type="entry name" value="CCDC22"/>
</dbReference>
<name>A0A8S1CE82_9INSE</name>
<dbReference type="OrthoDB" id="10266736at2759"/>
<dbReference type="Pfam" id="PF21674">
    <property type="entry name" value="CCDC22_N"/>
    <property type="match status" value="1"/>
</dbReference>
<evidence type="ECO:0000256" key="3">
    <source>
        <dbReference type="SAM" id="Coils"/>
    </source>
</evidence>
<sequence length="561" mass="64444">MEDVDKIIIHSLRQIGCELDDDIRSIGQFTTEVVVEATARCLRSINPEIEAPLNMPQSMSVRFRIGATLAQACQDLGYKGDIGYQTFLYSTEADIRKVLMFLIELLPKESEKLPDVPLEKNYHFKQMVTKTLRHQLSKPWLPLKCRRRGVTMMADKSAYADILAINSSKFDSVPLCIDRPINGQIQSIRQLVPSILTLNSMTNNTSEQVQVQAFTKDWSTIFALEKPALPPKPKFLKKVEELISATEEQEVLTMETTEEIKSEEVVLQELEEEVSNLLIQIESEQGELKEGKSKLSETEKQSGVLEQQLKNRNEKLSTERKVFKLLPEADENIKRLDDLINEELKKLLTLGAKWDKRRAPLIDQYREMRQSSSHHFTEAQLQAEIARSVEQKLQELSIEVKEKEQQQSRLKIEYEKLSKDISRSSYTRRIFEIIGNINKQKEDINKILADTRFIQKDINQLTGRLDRSFAVTDEMIFKDAKRDETARNAYKLLATLHSDCSKLVKLVEDTGSIMREIRDLEDQIETENAKNISANLERITADLLQMQKESAALQAQLKSLS</sequence>
<comment type="similarity">
    <text evidence="1">Belongs to the CCDC22 family.</text>
</comment>
<dbReference type="AlphaFoldDB" id="A0A8S1CE82"/>